<dbReference type="OrthoDB" id="3577357at2"/>
<dbReference type="HOGENOM" id="CLU_2340662_0_0_11"/>
<keyword evidence="2" id="KW-1185">Reference proteome</keyword>
<name>A0A076N0M7_AMYME</name>
<dbReference type="eggNOG" id="ENOG5030UNZ">
    <property type="taxonomic scope" value="Bacteria"/>
</dbReference>
<dbReference type="KEGG" id="amq:AMETH_4539"/>
<dbReference type="Proteomes" id="UP000062973">
    <property type="component" value="Chromosome"/>
</dbReference>
<accession>A0A076N0M7</accession>
<dbReference type="RefSeq" id="WP_017983460.1">
    <property type="nucleotide sequence ID" value="NZ_AQUL01000001.1"/>
</dbReference>
<gene>
    <name evidence="1" type="ORF">AMETH_4539</name>
</gene>
<protein>
    <submittedName>
        <fullName evidence="1">Uncharacterized protein</fullName>
    </submittedName>
</protein>
<dbReference type="PATRIC" id="fig|1068978.7.peg.4872"/>
<dbReference type="STRING" id="1068978.AMETH_4539"/>
<evidence type="ECO:0000313" key="2">
    <source>
        <dbReference type="Proteomes" id="UP000062973"/>
    </source>
</evidence>
<proteinExistence type="predicted"/>
<sequence>MDAQKAGARSGRASSVDNTYGSLMLKAAGVLRLRYVQCSQDTSLSPADAEELAEVFERIAEGDPAFDQIDPKEAIALAHRLLDDDHPELSILWPAGG</sequence>
<dbReference type="AlphaFoldDB" id="A0A076N0M7"/>
<dbReference type="EMBL" id="CP009110">
    <property type="protein sequence ID" value="AIJ24631.1"/>
    <property type="molecule type" value="Genomic_DNA"/>
</dbReference>
<evidence type="ECO:0000313" key="1">
    <source>
        <dbReference type="EMBL" id="AIJ24631.1"/>
    </source>
</evidence>
<organism evidence="1 2">
    <name type="scientific">Amycolatopsis methanolica 239</name>
    <dbReference type="NCBI Taxonomy" id="1068978"/>
    <lineage>
        <taxon>Bacteria</taxon>
        <taxon>Bacillati</taxon>
        <taxon>Actinomycetota</taxon>
        <taxon>Actinomycetes</taxon>
        <taxon>Pseudonocardiales</taxon>
        <taxon>Pseudonocardiaceae</taxon>
        <taxon>Amycolatopsis</taxon>
        <taxon>Amycolatopsis methanolica group</taxon>
    </lineage>
</organism>
<reference evidence="1 2" key="1">
    <citation type="submission" date="2014-07" db="EMBL/GenBank/DDBJ databases">
        <title>Whole Genome Sequence of the Amycolatopsis methanolica 239.</title>
        <authorList>
            <person name="Tang B."/>
        </authorList>
    </citation>
    <scope>NUCLEOTIDE SEQUENCE [LARGE SCALE GENOMIC DNA]</scope>
    <source>
        <strain evidence="1 2">239</strain>
    </source>
</reference>